<dbReference type="GO" id="GO:0005524">
    <property type="term" value="F:ATP binding"/>
    <property type="evidence" value="ECO:0007669"/>
    <property type="project" value="UniProtKB-KW"/>
</dbReference>
<protein>
    <recommendedName>
        <fullName evidence="6">RecF/RecN/SMC N-terminal domain-containing protein</fullName>
    </recommendedName>
</protein>
<name>A0A381RXQ3_9ZZZZ</name>
<evidence type="ECO:0000259" key="6">
    <source>
        <dbReference type="Pfam" id="PF02463"/>
    </source>
</evidence>
<keyword evidence="1" id="KW-0963">Cytoplasm</keyword>
<evidence type="ECO:0000256" key="5">
    <source>
        <dbReference type="ARBA" id="ARBA00023125"/>
    </source>
</evidence>
<proteinExistence type="inferred from homology"/>
<evidence type="ECO:0000256" key="1">
    <source>
        <dbReference type="ARBA" id="ARBA00022490"/>
    </source>
</evidence>
<keyword evidence="5" id="KW-0238">DNA-binding</keyword>
<dbReference type="SUPFAM" id="SSF52540">
    <property type="entry name" value="P-loop containing nucleoside triphosphate hydrolases"/>
    <property type="match status" value="1"/>
</dbReference>
<dbReference type="Pfam" id="PF02463">
    <property type="entry name" value="SMC_N"/>
    <property type="match status" value="1"/>
</dbReference>
<dbReference type="GO" id="GO:0006302">
    <property type="term" value="P:double-strand break repair"/>
    <property type="evidence" value="ECO:0007669"/>
    <property type="project" value="TreeGrafter"/>
</dbReference>
<dbReference type="AlphaFoldDB" id="A0A381RXQ3"/>
<dbReference type="GO" id="GO:0003697">
    <property type="term" value="F:single-stranded DNA binding"/>
    <property type="evidence" value="ECO:0007669"/>
    <property type="project" value="InterPro"/>
</dbReference>
<evidence type="ECO:0000256" key="4">
    <source>
        <dbReference type="ARBA" id="ARBA00022840"/>
    </source>
</evidence>
<accession>A0A381RXQ3</accession>
<dbReference type="InterPro" id="IPR042174">
    <property type="entry name" value="RecF_2"/>
</dbReference>
<keyword evidence="3" id="KW-0547">Nucleotide-binding</keyword>
<keyword evidence="4" id="KW-0067">ATP-binding</keyword>
<dbReference type="NCBIfam" id="TIGR00611">
    <property type="entry name" value="recf"/>
    <property type="match status" value="1"/>
</dbReference>
<gene>
    <name evidence="7" type="ORF">METZ01_LOCUS48838</name>
</gene>
<evidence type="ECO:0000313" key="7">
    <source>
        <dbReference type="EMBL" id="SUZ95984.1"/>
    </source>
</evidence>
<dbReference type="Gene3D" id="1.20.1050.90">
    <property type="entry name" value="RecF/RecN/SMC, N-terminal domain"/>
    <property type="match status" value="1"/>
</dbReference>
<evidence type="ECO:0000256" key="3">
    <source>
        <dbReference type="ARBA" id="ARBA00022741"/>
    </source>
</evidence>
<sequence>MAIHRLKLVSVRNHKEKEFDFSPGVTVIWGENGSGKTAVLEAINTLSFGKSFKTHRQRELINTEKKELFIWGEFFSNGQEDRVAARVSEISGQVIKLNGKNIYSRKELLGRNVVVVLSPEEQDITKGPPAERRSFFDRVFSVVSPEYLQTLQNYSRTLKQRNAALLQLRDNIITEEDLETWAKPLSLSGSKLWQLRGRFMADFCALLVSIVQQYDSEIKMEILYSAPVQDEEQYLKKLVKKIRQDILQGRTGHGPHRDDMVLNWSGRNIKSFGSQGEHKLCLIFLKLAELFFIKEKTGTSPTLLLDDLFAKLDLERSKNIVHLLQELESSSGEPVQTIVTTTDLLNVEHSGLMSASPDHCTYHLER</sequence>
<dbReference type="InterPro" id="IPR027417">
    <property type="entry name" value="P-loop_NTPase"/>
</dbReference>
<dbReference type="HAMAP" id="MF_00365">
    <property type="entry name" value="RecF"/>
    <property type="match status" value="1"/>
</dbReference>
<keyword evidence="2" id="KW-0235">DNA replication</keyword>
<dbReference type="InterPro" id="IPR001238">
    <property type="entry name" value="DNA-binding_RecF"/>
</dbReference>
<feature type="domain" description="RecF/RecN/SMC N-terminal" evidence="6">
    <location>
        <begin position="3"/>
        <end position="343"/>
    </location>
</feature>
<dbReference type="InterPro" id="IPR003395">
    <property type="entry name" value="RecF/RecN/SMC_N"/>
</dbReference>
<dbReference type="PANTHER" id="PTHR32182">
    <property type="entry name" value="DNA REPLICATION AND REPAIR PROTEIN RECF"/>
    <property type="match status" value="1"/>
</dbReference>
<dbReference type="GO" id="GO:0000731">
    <property type="term" value="P:DNA synthesis involved in DNA repair"/>
    <property type="evidence" value="ECO:0007669"/>
    <property type="project" value="TreeGrafter"/>
</dbReference>
<reference evidence="7" key="1">
    <citation type="submission" date="2018-05" db="EMBL/GenBank/DDBJ databases">
        <authorList>
            <person name="Lanie J.A."/>
            <person name="Ng W.-L."/>
            <person name="Kazmierczak K.M."/>
            <person name="Andrzejewski T.M."/>
            <person name="Davidsen T.M."/>
            <person name="Wayne K.J."/>
            <person name="Tettelin H."/>
            <person name="Glass J.I."/>
            <person name="Rusch D."/>
            <person name="Podicherti R."/>
            <person name="Tsui H.-C.T."/>
            <person name="Winkler M.E."/>
        </authorList>
    </citation>
    <scope>NUCLEOTIDE SEQUENCE</scope>
</reference>
<dbReference type="Gene3D" id="3.40.50.300">
    <property type="entry name" value="P-loop containing nucleotide triphosphate hydrolases"/>
    <property type="match status" value="1"/>
</dbReference>
<organism evidence="7">
    <name type="scientific">marine metagenome</name>
    <dbReference type="NCBI Taxonomy" id="408172"/>
    <lineage>
        <taxon>unclassified sequences</taxon>
        <taxon>metagenomes</taxon>
        <taxon>ecological metagenomes</taxon>
    </lineage>
</organism>
<dbReference type="EMBL" id="UINC01002372">
    <property type="protein sequence ID" value="SUZ95984.1"/>
    <property type="molecule type" value="Genomic_DNA"/>
</dbReference>
<evidence type="ECO:0000256" key="2">
    <source>
        <dbReference type="ARBA" id="ARBA00022705"/>
    </source>
</evidence>
<dbReference type="GO" id="GO:0006260">
    <property type="term" value="P:DNA replication"/>
    <property type="evidence" value="ECO:0007669"/>
    <property type="project" value="UniProtKB-KW"/>
</dbReference>
<dbReference type="PANTHER" id="PTHR32182:SF0">
    <property type="entry name" value="DNA REPLICATION AND REPAIR PROTEIN RECF"/>
    <property type="match status" value="1"/>
</dbReference>